<keyword evidence="1" id="KW-0812">Transmembrane</keyword>
<keyword evidence="1" id="KW-0472">Membrane</keyword>
<reference evidence="2 3" key="1">
    <citation type="submission" date="2019-03" db="EMBL/GenBank/DDBJ databases">
        <title>Genome sequence of Thiobacillaceae bacterium LSR1, a sulfur-oxidizing bacterium isolated from freshwater sediment.</title>
        <authorList>
            <person name="Li S."/>
        </authorList>
    </citation>
    <scope>NUCLEOTIDE SEQUENCE [LARGE SCALE GENOMIC DNA]</scope>
    <source>
        <strain evidence="2 3">LSR1</strain>
    </source>
</reference>
<evidence type="ECO:0000313" key="3">
    <source>
        <dbReference type="Proteomes" id="UP000295443"/>
    </source>
</evidence>
<evidence type="ECO:0000256" key="1">
    <source>
        <dbReference type="SAM" id="Phobius"/>
    </source>
</evidence>
<keyword evidence="3" id="KW-1185">Reference proteome</keyword>
<dbReference type="PANTHER" id="PTHR38043:SF1">
    <property type="entry name" value="PROTEIN HEMX"/>
    <property type="match status" value="1"/>
</dbReference>
<name>A0A4R1B395_9PROT</name>
<feature type="transmembrane region" description="Helical" evidence="1">
    <location>
        <begin position="24"/>
        <end position="47"/>
    </location>
</feature>
<dbReference type="InterPro" id="IPR007470">
    <property type="entry name" value="HemX"/>
</dbReference>
<sequence length="346" mass="38441">MTDSPAPETAAAPPPAAEPARHGWVLPLALILAVLAFATTGGVFWYMQMRMQDLEVQLARRIGQFDTSSQEARAAAKEARASIENVVARIGALETKALETQNQQLALEAMYQDIARSQDERLLADIEQTLLLADQQLQMAGNVRAALLGLDAAEQRLVRMKKPQFDRLRDAINHDAAHLRLLPAADVVGINGRLDALLLGVDQLKLEMEPETAARPAPAPETGPVDWMGRIGRETWSEIKQLVRIRRLDNPNTELLAPSQTYFLRENLKLRLLSARLAVLQRDEATFHADMSAARQWLARYFRRSDPVSVAMDKDLKALETMPVALQNANLDESLKVLRSLAKGDH</sequence>
<gene>
    <name evidence="2" type="ORF">EZJ19_13370</name>
</gene>
<organism evidence="2 3">
    <name type="scientific">Parasulfuritortus cantonensis</name>
    <dbReference type="NCBI Taxonomy" id="2528202"/>
    <lineage>
        <taxon>Bacteria</taxon>
        <taxon>Pseudomonadati</taxon>
        <taxon>Pseudomonadota</taxon>
        <taxon>Betaproteobacteria</taxon>
        <taxon>Nitrosomonadales</taxon>
        <taxon>Thiobacillaceae</taxon>
        <taxon>Parasulfuritortus</taxon>
    </lineage>
</organism>
<dbReference type="EMBL" id="SJZB01000046">
    <property type="protein sequence ID" value="TCJ11950.1"/>
    <property type="molecule type" value="Genomic_DNA"/>
</dbReference>
<dbReference type="PANTHER" id="PTHR38043">
    <property type="entry name" value="PROTEIN HEMX"/>
    <property type="match status" value="1"/>
</dbReference>
<dbReference type="AlphaFoldDB" id="A0A4R1B395"/>
<dbReference type="RefSeq" id="WP_131448390.1">
    <property type="nucleotide sequence ID" value="NZ_SJZB01000046.1"/>
</dbReference>
<keyword evidence="1" id="KW-1133">Transmembrane helix</keyword>
<comment type="caution">
    <text evidence="2">The sequence shown here is derived from an EMBL/GenBank/DDBJ whole genome shotgun (WGS) entry which is preliminary data.</text>
</comment>
<dbReference type="Pfam" id="PF04375">
    <property type="entry name" value="HemX"/>
    <property type="match status" value="1"/>
</dbReference>
<dbReference type="Proteomes" id="UP000295443">
    <property type="component" value="Unassembled WGS sequence"/>
</dbReference>
<accession>A0A4R1B395</accession>
<evidence type="ECO:0000313" key="2">
    <source>
        <dbReference type="EMBL" id="TCJ11950.1"/>
    </source>
</evidence>
<protein>
    <recommendedName>
        <fullName evidence="4">Uroporphyrin-3 C-methyltransferase</fullName>
    </recommendedName>
</protein>
<proteinExistence type="predicted"/>
<dbReference type="OrthoDB" id="9787650at2"/>
<evidence type="ECO:0008006" key="4">
    <source>
        <dbReference type="Google" id="ProtNLM"/>
    </source>
</evidence>